<dbReference type="AlphaFoldDB" id="A0AAN7WR11"/>
<feature type="coiled-coil region" evidence="3">
    <location>
        <begin position="77"/>
        <end position="111"/>
    </location>
</feature>
<keyword evidence="3" id="KW-0175">Coiled coil</keyword>
<keyword evidence="2" id="KW-0143">Chaperone</keyword>
<dbReference type="InterPro" id="IPR027235">
    <property type="entry name" value="PFD2"/>
</dbReference>
<evidence type="ECO:0000313" key="5">
    <source>
        <dbReference type="Proteomes" id="UP001306508"/>
    </source>
</evidence>
<sequence>MSQTDRPINVNVNNSFQLQYDEYKQTLETLQTKIIQLGHDKDEHDIVLKTLEATDDKRKCYRMVGGALVESDVETTRPILETKRKNLEDTINKMKEELVRVASEFEKWKKDNKIQVVKQ</sequence>
<evidence type="ECO:0008006" key="6">
    <source>
        <dbReference type="Google" id="ProtNLM"/>
    </source>
</evidence>
<comment type="similarity">
    <text evidence="1">Belongs to the prefoldin subunit beta family.</text>
</comment>
<dbReference type="InterPro" id="IPR002777">
    <property type="entry name" value="PFD_beta-like"/>
</dbReference>
<feature type="coiled-coil region" evidence="3">
    <location>
        <begin position="13"/>
        <end position="40"/>
    </location>
</feature>
<evidence type="ECO:0000256" key="2">
    <source>
        <dbReference type="ARBA" id="ARBA00023186"/>
    </source>
</evidence>
<name>A0AAN7WR11_9SACH</name>
<dbReference type="EMBL" id="JAWIZZ010000006">
    <property type="protein sequence ID" value="KAK5782307.1"/>
    <property type="molecule type" value="Genomic_DNA"/>
</dbReference>
<dbReference type="Gene3D" id="1.10.287.370">
    <property type="match status" value="1"/>
</dbReference>
<reference evidence="5" key="1">
    <citation type="submission" date="2023-07" db="EMBL/GenBank/DDBJ databases">
        <title>A draft genome of Kazachstania heterogenica Y-27499.</title>
        <authorList>
            <person name="Donic C."/>
            <person name="Kralova J.S."/>
            <person name="Fidel L."/>
            <person name="Ben-Dor S."/>
            <person name="Jung S."/>
        </authorList>
    </citation>
    <scope>NUCLEOTIDE SEQUENCE [LARGE SCALE GENOMIC DNA]</scope>
    <source>
        <strain evidence="5">Y27499</strain>
    </source>
</reference>
<organism evidence="4 5">
    <name type="scientific">Arxiozyma heterogenica</name>
    <dbReference type="NCBI Taxonomy" id="278026"/>
    <lineage>
        <taxon>Eukaryota</taxon>
        <taxon>Fungi</taxon>
        <taxon>Dikarya</taxon>
        <taxon>Ascomycota</taxon>
        <taxon>Saccharomycotina</taxon>
        <taxon>Saccharomycetes</taxon>
        <taxon>Saccharomycetales</taxon>
        <taxon>Saccharomycetaceae</taxon>
        <taxon>Arxiozyma</taxon>
    </lineage>
</organism>
<keyword evidence="5" id="KW-1185">Reference proteome</keyword>
<dbReference type="GO" id="GO:0051082">
    <property type="term" value="F:unfolded protein binding"/>
    <property type="evidence" value="ECO:0007669"/>
    <property type="project" value="InterPro"/>
</dbReference>
<comment type="caution">
    <text evidence="4">The sequence shown here is derived from an EMBL/GenBank/DDBJ whole genome shotgun (WGS) entry which is preliminary data.</text>
</comment>
<dbReference type="PANTHER" id="PTHR13303">
    <property type="entry name" value="PREFOLDIN SUBUNIT 2"/>
    <property type="match status" value="1"/>
</dbReference>
<protein>
    <recommendedName>
        <fullName evidence="6">Prefoldin subunit 2</fullName>
    </recommendedName>
</protein>
<dbReference type="SUPFAM" id="SSF46579">
    <property type="entry name" value="Prefoldin"/>
    <property type="match status" value="1"/>
</dbReference>
<evidence type="ECO:0000313" key="4">
    <source>
        <dbReference type="EMBL" id="KAK5782307.1"/>
    </source>
</evidence>
<evidence type="ECO:0000256" key="3">
    <source>
        <dbReference type="SAM" id="Coils"/>
    </source>
</evidence>
<gene>
    <name evidence="4" type="ORF">RI543_000241</name>
</gene>
<proteinExistence type="inferred from homology"/>
<dbReference type="GO" id="GO:0006457">
    <property type="term" value="P:protein folding"/>
    <property type="evidence" value="ECO:0007669"/>
    <property type="project" value="InterPro"/>
</dbReference>
<dbReference type="Pfam" id="PF01920">
    <property type="entry name" value="Prefoldin_2"/>
    <property type="match status" value="1"/>
</dbReference>
<evidence type="ECO:0000256" key="1">
    <source>
        <dbReference type="ARBA" id="ARBA00008045"/>
    </source>
</evidence>
<dbReference type="InterPro" id="IPR009053">
    <property type="entry name" value="Prefoldin"/>
</dbReference>
<dbReference type="Proteomes" id="UP001306508">
    <property type="component" value="Unassembled WGS sequence"/>
</dbReference>
<dbReference type="GO" id="GO:0016272">
    <property type="term" value="C:prefoldin complex"/>
    <property type="evidence" value="ECO:0007669"/>
    <property type="project" value="InterPro"/>
</dbReference>
<accession>A0AAN7WR11</accession>